<sequence>MEDSVAKTLIADRYELVKLTAHQYHAPQTASWVADDQVLSRKLRAIVIDADHPFCAGAVDGARRASLFRDSQSVAIISVEETPSSTVIFTEFPLGKNLSTALRAAPKSPDQKSLLPSDFVHAMIGQVARIIANARHFGLRCLHLNAANIYLTDANQVILDGLGVLAPLHGAVLDLSSEQLDRAEARGLVVFLAALLLGEDFPQDPSEHDARVHEAFAMATGSNLPQQIIDVFRNEINGNGPQSAGDFMRLLAPWNNAAISQFLSTLNIASAFADDLSANIENPLASDEFLEEVAAENANLAITPNWPKVSAASTDPASTAANSLSATENIADLPLAEVVNDDADSVNSLAADLVSADTAHSSVETSQIVASADASPSDLVQEILSVPAVDDPLAGNEDSADPENASSPNTVADSLHDPAGDESSSNTIEIASETVAEIEVTAKTAITGETFSDTANPSIVSRELDDSFQEVAAKTQSMQAKEVLSQQPPAQNSRLNSATLVLLFFLGVITFALLFGFWRVLQPLDAEDADPGTVQSTTEDNPKNNDEKAEKQAAAAAPAVAVPAVIESLELVSSDTSLLAENNSAAASLKQGLQNLADDNPETAWSTWWFRTPAVYEQGKLGVVITLKEETTLNEVLINTRSNGGLIQWRKLDAAHPVDANILAKAEKIAEAEFSATLSLKATQPMKTKKFLLWIDQIPSTGNENRAEIVNITLK</sequence>
<feature type="region of interest" description="Disordered" evidence="1">
    <location>
        <begin position="528"/>
        <end position="554"/>
    </location>
</feature>
<keyword evidence="2" id="KW-0812">Transmembrane</keyword>
<keyword evidence="2" id="KW-0472">Membrane</keyword>
<evidence type="ECO:0000256" key="1">
    <source>
        <dbReference type="SAM" id="MobiDB-lite"/>
    </source>
</evidence>
<accession>A0ABU1T2K0</accession>
<feature type="transmembrane region" description="Helical" evidence="2">
    <location>
        <begin position="498"/>
        <end position="518"/>
    </location>
</feature>
<evidence type="ECO:0008006" key="5">
    <source>
        <dbReference type="Google" id="ProtNLM"/>
    </source>
</evidence>
<organism evidence="3 4">
    <name type="scientific">Arcanobacterium hippocoleae</name>
    <dbReference type="NCBI Taxonomy" id="149017"/>
    <lineage>
        <taxon>Bacteria</taxon>
        <taxon>Bacillati</taxon>
        <taxon>Actinomycetota</taxon>
        <taxon>Actinomycetes</taxon>
        <taxon>Actinomycetales</taxon>
        <taxon>Actinomycetaceae</taxon>
        <taxon>Arcanobacterium</taxon>
    </lineage>
</organism>
<proteinExistence type="predicted"/>
<reference evidence="3 4" key="1">
    <citation type="submission" date="2023-07" db="EMBL/GenBank/DDBJ databases">
        <title>Sequencing the genomes of 1000 actinobacteria strains.</title>
        <authorList>
            <person name="Klenk H.-P."/>
        </authorList>
    </citation>
    <scope>NUCLEOTIDE SEQUENCE [LARGE SCALE GENOMIC DNA]</scope>
    <source>
        <strain evidence="3 4">DSM 15539</strain>
    </source>
</reference>
<gene>
    <name evidence="3" type="ORF">J2S36_001127</name>
</gene>
<dbReference type="EMBL" id="JAVDUJ010000001">
    <property type="protein sequence ID" value="MDR6939584.1"/>
    <property type="molecule type" value="Genomic_DNA"/>
</dbReference>
<protein>
    <recommendedName>
        <fullName evidence="5">Protein kinase domain-containing protein</fullName>
    </recommendedName>
</protein>
<dbReference type="Proteomes" id="UP001266099">
    <property type="component" value="Unassembled WGS sequence"/>
</dbReference>
<comment type="caution">
    <text evidence="3">The sequence shown here is derived from an EMBL/GenBank/DDBJ whole genome shotgun (WGS) entry which is preliminary data.</text>
</comment>
<name>A0ABU1T2K0_9ACTO</name>
<feature type="compositionally biased region" description="Basic and acidic residues" evidence="1">
    <location>
        <begin position="540"/>
        <end position="551"/>
    </location>
</feature>
<feature type="region of interest" description="Disordered" evidence="1">
    <location>
        <begin position="390"/>
        <end position="425"/>
    </location>
</feature>
<keyword evidence="2" id="KW-1133">Transmembrane helix</keyword>
<evidence type="ECO:0000256" key="2">
    <source>
        <dbReference type="SAM" id="Phobius"/>
    </source>
</evidence>
<evidence type="ECO:0000313" key="4">
    <source>
        <dbReference type="Proteomes" id="UP001266099"/>
    </source>
</evidence>
<keyword evidence="4" id="KW-1185">Reference proteome</keyword>
<evidence type="ECO:0000313" key="3">
    <source>
        <dbReference type="EMBL" id="MDR6939584.1"/>
    </source>
</evidence>
<dbReference type="RefSeq" id="WP_309956371.1">
    <property type="nucleotide sequence ID" value="NZ_JAVDUJ010000001.1"/>
</dbReference>